<evidence type="ECO:0000256" key="8">
    <source>
        <dbReference type="ARBA" id="ARBA00032323"/>
    </source>
</evidence>
<dbReference type="Pfam" id="PF22037">
    <property type="entry name" value="PSD13_N"/>
    <property type="match status" value="1"/>
</dbReference>
<dbReference type="AlphaFoldDB" id="D3PJ61"/>
<dbReference type="InterPro" id="IPR000717">
    <property type="entry name" value="PCI_dom"/>
</dbReference>
<protein>
    <recommendedName>
        <fullName evidence="4">26S proteasome non-ATPase regulatory subunit 13</fullName>
    </recommendedName>
    <alternativeName>
        <fullName evidence="6">26S proteasome regulatory subunit RPN9</fullName>
    </alternativeName>
    <alternativeName>
        <fullName evidence="8">26S proteasome regulatory subunit S11</fullName>
    </alternativeName>
    <alternativeName>
        <fullName evidence="7">26S proteasome regulatory subunit p40.5</fullName>
    </alternativeName>
</protein>
<comment type="function">
    <text evidence="1">Component of the 26S proteasome, a multiprotein complex involved in the ATP-dependent degradation of ubiquitinated proteins. This complex plays a key role in the maintenance of protein homeostasis by removing misfolded or damaged proteins, which could impair cellular functions, and by removing proteins whose functions are no longer required. Therefore, the proteasome participates in numerous cellular processes, including cell cycle progression, apoptosis, or DNA damage repair.</text>
</comment>
<dbReference type="InterPro" id="IPR036390">
    <property type="entry name" value="WH_DNA-bd_sf"/>
</dbReference>
<accession>D3PJ61</accession>
<dbReference type="OrthoDB" id="1093at2759"/>
<dbReference type="EMBL" id="BT121667">
    <property type="protein sequence ID" value="ADD38597.1"/>
    <property type="molecule type" value="mRNA"/>
</dbReference>
<evidence type="ECO:0000256" key="7">
    <source>
        <dbReference type="ARBA" id="ARBA00031303"/>
    </source>
</evidence>
<dbReference type="GO" id="GO:0006511">
    <property type="term" value="P:ubiquitin-dependent protein catabolic process"/>
    <property type="evidence" value="ECO:0007669"/>
    <property type="project" value="TreeGrafter"/>
</dbReference>
<dbReference type="GO" id="GO:0005829">
    <property type="term" value="C:cytosol"/>
    <property type="evidence" value="ECO:0007669"/>
    <property type="project" value="TreeGrafter"/>
</dbReference>
<dbReference type="PANTHER" id="PTHR10539">
    <property type="entry name" value="26S PROTEASOME NON-ATPASE REGULATORY SUBUNIT 13"/>
    <property type="match status" value="1"/>
</dbReference>
<keyword evidence="5 10" id="KW-0647">Proteasome</keyword>
<organism evidence="10">
    <name type="scientific">Lepeophtheirus salmonis</name>
    <name type="common">Salmon louse</name>
    <name type="synonym">Caligus salmonis</name>
    <dbReference type="NCBI Taxonomy" id="72036"/>
    <lineage>
        <taxon>Eukaryota</taxon>
        <taxon>Metazoa</taxon>
        <taxon>Ecdysozoa</taxon>
        <taxon>Arthropoda</taxon>
        <taxon>Crustacea</taxon>
        <taxon>Multicrustacea</taxon>
        <taxon>Hexanauplia</taxon>
        <taxon>Copepoda</taxon>
        <taxon>Siphonostomatoida</taxon>
        <taxon>Caligidae</taxon>
        <taxon>Lepeophtheirus</taxon>
    </lineage>
</organism>
<feature type="domain" description="PCI" evidence="9">
    <location>
        <begin position="156"/>
        <end position="342"/>
    </location>
</feature>
<evidence type="ECO:0000256" key="3">
    <source>
        <dbReference type="ARBA" id="ARBA00011441"/>
    </source>
</evidence>
<dbReference type="PANTHER" id="PTHR10539:SF0">
    <property type="entry name" value="26S PROTEASOME NON-ATPASE REGULATORY SUBUNIT 13"/>
    <property type="match status" value="1"/>
</dbReference>
<reference evidence="10" key="1">
    <citation type="submission" date="2010-03" db="EMBL/GenBank/DDBJ databases">
        <title>Atlantic Lepeophtheirus salmonis ESTs and full-length cDNAs.</title>
        <authorList>
            <person name="Yasuike M."/>
            <person name="von Schalburg K."/>
            <person name="Cooper G."/>
            <person name="Leong J."/>
            <person name="Nilsen F."/>
            <person name="Jones S.R.M."/>
            <person name="Koop B.F."/>
        </authorList>
    </citation>
    <scope>NUCLEOTIDE SEQUENCE</scope>
    <source>
        <strain evidence="10">Atlantic form</strain>
        <tissue evidence="10">Mixed tissue</tissue>
    </source>
</reference>
<dbReference type="InterPro" id="IPR054179">
    <property type="entry name" value="PSD13_N"/>
</dbReference>
<dbReference type="PROSITE" id="PS50250">
    <property type="entry name" value="PCI"/>
    <property type="match status" value="1"/>
</dbReference>
<dbReference type="SMART" id="SM00088">
    <property type="entry name" value="PINT"/>
    <property type="match status" value="1"/>
</dbReference>
<name>D3PJ61_LEPSM</name>
<comment type="similarity">
    <text evidence="2">Belongs to the proteasome subunit S11 family.</text>
</comment>
<dbReference type="GO" id="GO:0005198">
    <property type="term" value="F:structural molecule activity"/>
    <property type="evidence" value="ECO:0007669"/>
    <property type="project" value="TreeGrafter"/>
</dbReference>
<evidence type="ECO:0000256" key="2">
    <source>
        <dbReference type="ARBA" id="ARBA00006207"/>
    </source>
</evidence>
<comment type="subunit">
    <text evidence="3">Component of the 19S proteasome regulatory particle complex. The 26S proteasome consists of a 20S core particle (CP) and two 19S regulatory subunits (RP). The regulatory particle is made of a lid composed of 9 subunits including PSMD13, a base containing 6 ATPases and few additional components.</text>
</comment>
<evidence type="ECO:0000313" key="10">
    <source>
        <dbReference type="EMBL" id="ADD38597.1"/>
    </source>
</evidence>
<dbReference type="InterPro" id="IPR035298">
    <property type="entry name" value="PSMD13"/>
</dbReference>
<dbReference type="GO" id="GO:0005634">
    <property type="term" value="C:nucleus"/>
    <property type="evidence" value="ECO:0007669"/>
    <property type="project" value="TreeGrafter"/>
</dbReference>
<dbReference type="SUPFAM" id="SSF46785">
    <property type="entry name" value="Winged helix' DNA-binding domain"/>
    <property type="match status" value="1"/>
</dbReference>
<evidence type="ECO:0000256" key="4">
    <source>
        <dbReference type="ARBA" id="ARBA00015732"/>
    </source>
</evidence>
<evidence type="ECO:0000256" key="6">
    <source>
        <dbReference type="ARBA" id="ARBA00029749"/>
    </source>
</evidence>
<dbReference type="Pfam" id="PF01399">
    <property type="entry name" value="PCI"/>
    <property type="match status" value="1"/>
</dbReference>
<sequence>MSQVTNYLDRQAVQIKAFSESFTYIKNSYNSKLYHEISLELLKCLENAKFLQSVDLKELYDIVVDDIRARLNPSNLAKIAGIVSVHISNEDALTFITNDVIPHLNKTSEAFIIVQTALGHLLLKKNSKASLEDCRTVVEETGLLLDGLSSVGTAHSEFYRLSSLYYSAMNNPAMFYTEALKFVGCTSLTTLSNDEQCDWARKLGIAALIGPNIFSFGELLTNPIFHSLSDSELHKWILNLIQAFSVGDLQQVAKFRDKIASDDLLSKHQSCMKEKALLMAILNLMFEQMGQSRNVSFEAVAKAIGKSEDNVEMMLMRALSLGLIRGKIDGVERHITMTWLKPKVLDGEQVRKMSCRLKEWTEKINTAQNGLDGEAKGLRV</sequence>
<proteinExistence type="evidence at transcript level"/>
<dbReference type="GO" id="GO:0008541">
    <property type="term" value="C:proteasome regulatory particle, lid subcomplex"/>
    <property type="evidence" value="ECO:0007669"/>
    <property type="project" value="TreeGrafter"/>
</dbReference>
<evidence type="ECO:0000259" key="9">
    <source>
        <dbReference type="PROSITE" id="PS50250"/>
    </source>
</evidence>
<evidence type="ECO:0000256" key="5">
    <source>
        <dbReference type="ARBA" id="ARBA00022942"/>
    </source>
</evidence>
<evidence type="ECO:0000256" key="1">
    <source>
        <dbReference type="ARBA" id="ARBA00002362"/>
    </source>
</evidence>
<gene>
    <name evidence="10" type="primary">PSD13</name>
</gene>